<dbReference type="InParanoid" id="A2F9B9"/>
<reference evidence="17" key="2">
    <citation type="journal article" date="2007" name="Science">
        <title>Draft genome sequence of the sexually transmitted pathogen Trichomonas vaginalis.</title>
        <authorList>
            <person name="Carlton J.M."/>
            <person name="Hirt R.P."/>
            <person name="Silva J.C."/>
            <person name="Delcher A.L."/>
            <person name="Schatz M."/>
            <person name="Zhao Q."/>
            <person name="Wortman J.R."/>
            <person name="Bidwell S.L."/>
            <person name="Alsmark U.C.M."/>
            <person name="Besteiro S."/>
            <person name="Sicheritz-Ponten T."/>
            <person name="Noel C.J."/>
            <person name="Dacks J.B."/>
            <person name="Foster P.G."/>
            <person name="Simillion C."/>
            <person name="Van de Peer Y."/>
            <person name="Miranda-Saavedra D."/>
            <person name="Barton G.J."/>
            <person name="Westrop G.D."/>
            <person name="Mueller S."/>
            <person name="Dessi D."/>
            <person name="Fiori P.L."/>
            <person name="Ren Q."/>
            <person name="Paulsen I."/>
            <person name="Zhang H."/>
            <person name="Bastida-Corcuera F.D."/>
            <person name="Simoes-Barbosa A."/>
            <person name="Brown M.T."/>
            <person name="Hayes R.D."/>
            <person name="Mukherjee M."/>
            <person name="Okumura C.Y."/>
            <person name="Schneider R."/>
            <person name="Smith A.J."/>
            <person name="Vanacova S."/>
            <person name="Villalvazo M."/>
            <person name="Haas B.J."/>
            <person name="Pertea M."/>
            <person name="Feldblyum T.V."/>
            <person name="Utterback T.R."/>
            <person name="Shu C.L."/>
            <person name="Osoegawa K."/>
            <person name="de Jong P.J."/>
            <person name="Hrdy I."/>
            <person name="Horvathova L."/>
            <person name="Zubacova Z."/>
            <person name="Dolezal P."/>
            <person name="Malik S.B."/>
            <person name="Logsdon J.M. Jr."/>
            <person name="Henze K."/>
            <person name="Gupta A."/>
            <person name="Wang C.C."/>
            <person name="Dunne R.L."/>
            <person name="Upcroft J.A."/>
            <person name="Upcroft P."/>
            <person name="White O."/>
            <person name="Salzberg S.L."/>
            <person name="Tang P."/>
            <person name="Chiu C.-H."/>
            <person name="Lee Y.-S."/>
            <person name="Embley T.M."/>
            <person name="Coombs G.H."/>
            <person name="Mottram J.C."/>
            <person name="Tachezy J."/>
            <person name="Fraser-Liggett C.M."/>
            <person name="Johnson P.J."/>
        </authorList>
    </citation>
    <scope>NUCLEOTIDE SEQUENCE [LARGE SCALE GENOMIC DNA]</scope>
    <source>
        <strain evidence="17">G3</strain>
    </source>
</reference>
<protein>
    <recommendedName>
        <fullName evidence="2">receptor protein-tyrosine kinase</fullName>
        <ecNumber evidence="2">2.7.10.1</ecNumber>
    </recommendedName>
</protein>
<keyword evidence="7" id="KW-0547">Nucleotide-binding</keyword>
<evidence type="ECO:0000256" key="13">
    <source>
        <dbReference type="ARBA" id="ARBA00023157"/>
    </source>
</evidence>
<evidence type="ECO:0000256" key="9">
    <source>
        <dbReference type="ARBA" id="ARBA00022840"/>
    </source>
</evidence>
<evidence type="ECO:0000256" key="3">
    <source>
        <dbReference type="ARBA" id="ARBA00022475"/>
    </source>
</evidence>
<evidence type="ECO:0000256" key="2">
    <source>
        <dbReference type="ARBA" id="ARBA00011902"/>
    </source>
</evidence>
<evidence type="ECO:0000256" key="15">
    <source>
        <dbReference type="ARBA" id="ARBA00023180"/>
    </source>
</evidence>
<keyword evidence="14" id="KW-0675">Receptor</keyword>
<evidence type="ECO:0000313" key="17">
    <source>
        <dbReference type="EMBL" id="EAX98491.1"/>
    </source>
</evidence>
<evidence type="ECO:0000256" key="1">
    <source>
        <dbReference type="ARBA" id="ARBA00004251"/>
    </source>
</evidence>
<dbReference type="VEuPathDB" id="TrichDB:TVAG_354290"/>
<dbReference type="AlphaFoldDB" id="A2F9B9"/>
<dbReference type="GO" id="GO:0005886">
    <property type="term" value="C:plasma membrane"/>
    <property type="evidence" value="ECO:0007669"/>
    <property type="project" value="UniProtKB-SubCell"/>
</dbReference>
<evidence type="ECO:0000256" key="14">
    <source>
        <dbReference type="ARBA" id="ARBA00023170"/>
    </source>
</evidence>
<feature type="domain" description="ALK/LTK-like glycine-rich" evidence="16">
    <location>
        <begin position="38"/>
        <end position="286"/>
    </location>
</feature>
<keyword evidence="13" id="KW-1015">Disulfide bond</keyword>
<keyword evidence="12" id="KW-0829">Tyrosine-protein kinase</keyword>
<evidence type="ECO:0000259" key="16">
    <source>
        <dbReference type="Pfam" id="PF12810"/>
    </source>
</evidence>
<evidence type="ECO:0000256" key="11">
    <source>
        <dbReference type="ARBA" id="ARBA00023136"/>
    </source>
</evidence>
<keyword evidence="18" id="KW-1185">Reference proteome</keyword>
<keyword evidence="10" id="KW-1133">Transmembrane helix</keyword>
<name>A2F9B9_TRIV3</name>
<sequence length="617" mass="66581">MNSWKLGSDVGDLNQYSSNGTVATFNYPCSTTYSCTYYHTTLPPGYYKVEVWGAECGSTIYESNPYTHANKKGGYSVGVLKLNKTSEVYVFIGGKGQDAIHSFNGNARGGYNGGGDAIPETTDNDHGGAGGGATDIRVDGIEIGNRKIVAGGAGGLGPDLKYSGGLTPESWGGGLEAGRPIANGPAYGSPATLSQGNSNGIGSAGVFHTYGITGGGGGYFGGTLPPHVFNGRAGCAGGGSGYIGKVISFNGIVAKSIPGNQQMPSPDSDTQTIGRSGNGAARITILGYFLQKTNSLKDTYDPNSTISIDFTLNTLGTEEVATIKRSLNNTNLEETILTHIDDGNEYSFTDSFRLPEETGFLKISYTVTSKSGTTTSTFFDILVNKKPEINVIGRPKERYIPSEKTFVEIEVIDDTYVNVSIKDKSNILYSTKIISCYNTKTRTRLEFNVGPFAIGSKHNISISGVDEYGFNSVISYFEYVIVDNVAPDLRVDSQLTYHFSGKDKVKINGEFHDKDGSATITIYSKIDNSLQVKHGVHTISDINWHVFNITRDMFDVRKGIHTLTVFAVDDNYAESNPYVHTFALFSGYYILNRPSCYCVFRGTWILSMYSPLSTELT</sequence>
<keyword evidence="3" id="KW-1003">Cell membrane</keyword>
<evidence type="ECO:0000256" key="4">
    <source>
        <dbReference type="ARBA" id="ARBA00022679"/>
    </source>
</evidence>
<dbReference type="VEuPathDB" id="TrichDB:TVAGG3_0664190"/>
<keyword evidence="15" id="KW-0325">Glycoprotein</keyword>
<evidence type="ECO:0000256" key="6">
    <source>
        <dbReference type="ARBA" id="ARBA00022729"/>
    </source>
</evidence>
<reference evidence="17" key="1">
    <citation type="submission" date="2006-10" db="EMBL/GenBank/DDBJ databases">
        <authorList>
            <person name="Amadeo P."/>
            <person name="Zhao Q."/>
            <person name="Wortman J."/>
            <person name="Fraser-Liggett C."/>
            <person name="Carlton J."/>
        </authorList>
    </citation>
    <scope>NUCLEOTIDE SEQUENCE</scope>
    <source>
        <strain evidence="17">G3</strain>
    </source>
</reference>
<dbReference type="PROSITE" id="PS51257">
    <property type="entry name" value="PROKAR_LIPOPROTEIN"/>
    <property type="match status" value="1"/>
</dbReference>
<keyword evidence="4" id="KW-0808">Transferase</keyword>
<dbReference type="GO" id="GO:0005524">
    <property type="term" value="F:ATP binding"/>
    <property type="evidence" value="ECO:0007669"/>
    <property type="project" value="UniProtKB-KW"/>
</dbReference>
<dbReference type="InterPro" id="IPR055163">
    <property type="entry name" value="ALK/LTK-like_GRD"/>
</dbReference>
<gene>
    <name evidence="17" type="ORF">TVAG_354290</name>
</gene>
<comment type="subcellular location">
    <subcellularLocation>
        <location evidence="1">Cell membrane</location>
        <topology evidence="1">Single-pass type I membrane protein</topology>
    </subcellularLocation>
</comment>
<keyword evidence="11" id="KW-0472">Membrane</keyword>
<keyword evidence="8" id="KW-0418">Kinase</keyword>
<keyword evidence="6" id="KW-0732">Signal</keyword>
<keyword evidence="9" id="KW-0067">ATP-binding</keyword>
<evidence type="ECO:0000256" key="5">
    <source>
        <dbReference type="ARBA" id="ARBA00022692"/>
    </source>
</evidence>
<evidence type="ECO:0000256" key="7">
    <source>
        <dbReference type="ARBA" id="ARBA00022741"/>
    </source>
</evidence>
<evidence type="ECO:0000256" key="12">
    <source>
        <dbReference type="ARBA" id="ARBA00023137"/>
    </source>
</evidence>
<evidence type="ECO:0000256" key="10">
    <source>
        <dbReference type="ARBA" id="ARBA00022989"/>
    </source>
</evidence>
<dbReference type="EMBL" id="DS113673">
    <property type="protein sequence ID" value="EAX98491.1"/>
    <property type="molecule type" value="Genomic_DNA"/>
</dbReference>
<proteinExistence type="predicted"/>
<keyword evidence="5" id="KW-0812">Transmembrane</keyword>
<accession>A2F9B9</accession>
<dbReference type="GO" id="GO:0004714">
    <property type="term" value="F:transmembrane receptor protein tyrosine kinase activity"/>
    <property type="evidence" value="ECO:0007669"/>
    <property type="project" value="UniProtKB-EC"/>
</dbReference>
<dbReference type="Proteomes" id="UP000001542">
    <property type="component" value="Unassembled WGS sequence"/>
</dbReference>
<dbReference type="KEGG" id="tva:4756280"/>
<evidence type="ECO:0000256" key="8">
    <source>
        <dbReference type="ARBA" id="ARBA00022777"/>
    </source>
</evidence>
<dbReference type="EC" id="2.7.10.1" evidence="2"/>
<evidence type="ECO:0000313" key="18">
    <source>
        <dbReference type="Proteomes" id="UP000001542"/>
    </source>
</evidence>
<organism evidence="17 18">
    <name type="scientific">Trichomonas vaginalis (strain ATCC PRA-98 / G3)</name>
    <dbReference type="NCBI Taxonomy" id="412133"/>
    <lineage>
        <taxon>Eukaryota</taxon>
        <taxon>Metamonada</taxon>
        <taxon>Parabasalia</taxon>
        <taxon>Trichomonadida</taxon>
        <taxon>Trichomonadidae</taxon>
        <taxon>Trichomonas</taxon>
    </lineage>
</organism>
<dbReference type="Pfam" id="PF12810">
    <property type="entry name" value="ALK_LTK_GRD"/>
    <property type="match status" value="1"/>
</dbReference>